<keyword evidence="3" id="KW-1185">Reference proteome</keyword>
<proteinExistence type="predicted"/>
<dbReference type="Proteomes" id="UP000011607">
    <property type="component" value="Unassembled WGS sequence"/>
</dbReference>
<feature type="transmembrane region" description="Helical" evidence="1">
    <location>
        <begin position="93"/>
        <end position="114"/>
    </location>
</feature>
<keyword evidence="1" id="KW-1133">Transmembrane helix</keyword>
<evidence type="ECO:0000256" key="1">
    <source>
        <dbReference type="SAM" id="Phobius"/>
    </source>
</evidence>
<gene>
    <name evidence="2" type="ORF">C446_02692</name>
</gene>
<dbReference type="eggNOG" id="arCOG09071">
    <property type="taxonomic scope" value="Archaea"/>
</dbReference>
<dbReference type="RefSeq" id="WP_006671507.1">
    <property type="nucleotide sequence ID" value="NZ_AOMA01000021.1"/>
</dbReference>
<protein>
    <submittedName>
        <fullName evidence="2">Uncharacterized protein</fullName>
    </submittedName>
</protein>
<dbReference type="EMBL" id="AOMA01000021">
    <property type="protein sequence ID" value="EMA45155.1"/>
    <property type="molecule type" value="Genomic_DNA"/>
</dbReference>
<dbReference type="OrthoDB" id="170115at2157"/>
<evidence type="ECO:0000313" key="3">
    <source>
        <dbReference type="Proteomes" id="UP000011607"/>
    </source>
</evidence>
<feature type="transmembrane region" description="Helical" evidence="1">
    <location>
        <begin position="25"/>
        <end position="46"/>
    </location>
</feature>
<feature type="transmembrane region" description="Helical" evidence="1">
    <location>
        <begin position="165"/>
        <end position="182"/>
    </location>
</feature>
<feature type="transmembrane region" description="Helical" evidence="1">
    <location>
        <begin position="188"/>
        <end position="207"/>
    </location>
</feature>
<reference evidence="2 3" key="1">
    <citation type="journal article" date="2014" name="PLoS Genet.">
        <title>Phylogenetically driven sequencing of extremely halophilic archaea reveals strategies for static and dynamic osmo-response.</title>
        <authorList>
            <person name="Becker E.A."/>
            <person name="Seitzer P.M."/>
            <person name="Tritt A."/>
            <person name="Larsen D."/>
            <person name="Krusor M."/>
            <person name="Yao A.I."/>
            <person name="Wu D."/>
            <person name="Madern D."/>
            <person name="Eisen J.A."/>
            <person name="Darling A.E."/>
            <person name="Facciotti M.T."/>
        </authorList>
    </citation>
    <scope>NUCLEOTIDE SEQUENCE [LARGE SCALE GENOMIC DNA]</scope>
    <source>
        <strain evidence="2 3">JCM 10879</strain>
    </source>
</reference>
<name>M0ML41_9EURY</name>
<evidence type="ECO:0000313" key="2">
    <source>
        <dbReference type="EMBL" id="EMA45155.1"/>
    </source>
</evidence>
<accession>M0ML41</accession>
<sequence length="302" mass="31213">MSPTSSVLSSDDDPSVADSSVRRAFAIYGGVLLGSVAAGTVTLEIGSLEASATMALAGAVAGFVVGTVVTGVLAGRYGDASTLAIGRSRRHRLALFVPAVPFVAAAIPAVFGALEGLPGVVSVAGAIAIAAAGSGVDWLARNRYVDTVTDGEPIATWAWTPPSSGVLDSLLLVLFLGGGAIHALGGDWVLALAWVGIGLFWGLSGVVEGRFRPGDAGETPQLAAYDIGLVKRRPYTRTLLEWDEIDHVRLRDGELVFDRGLRTTRFEPDEFEADDPAAVLETLAGSGLEVSVLERPDASTAD</sequence>
<keyword evidence="1" id="KW-0812">Transmembrane</keyword>
<comment type="caution">
    <text evidence="2">The sequence shown here is derived from an EMBL/GenBank/DDBJ whole genome shotgun (WGS) entry which is preliminary data.</text>
</comment>
<keyword evidence="1" id="KW-0472">Membrane</keyword>
<organism evidence="2 3">
    <name type="scientific">Halobiforma nitratireducens JCM 10879</name>
    <dbReference type="NCBI Taxonomy" id="1227454"/>
    <lineage>
        <taxon>Archaea</taxon>
        <taxon>Methanobacteriati</taxon>
        <taxon>Methanobacteriota</taxon>
        <taxon>Stenosarchaea group</taxon>
        <taxon>Halobacteria</taxon>
        <taxon>Halobacteriales</taxon>
        <taxon>Natrialbaceae</taxon>
        <taxon>Halobiforma</taxon>
    </lineage>
</organism>
<feature type="transmembrane region" description="Helical" evidence="1">
    <location>
        <begin position="52"/>
        <end position="73"/>
    </location>
</feature>
<dbReference type="AlphaFoldDB" id="M0ML41"/>
<feature type="transmembrane region" description="Helical" evidence="1">
    <location>
        <begin position="120"/>
        <end position="140"/>
    </location>
</feature>